<dbReference type="Proteomes" id="UP000259421">
    <property type="component" value="Segment"/>
</dbReference>
<keyword evidence="2" id="KW-1185">Reference proteome</keyword>
<accession>A0A385EEG3</accession>
<gene>
    <name evidence="1" type="ORF">CcrBL9_gp124</name>
</gene>
<name>A0A385EEG3_9CAUD</name>
<evidence type="ECO:0000313" key="2">
    <source>
        <dbReference type="Proteomes" id="UP000259421"/>
    </source>
</evidence>
<protein>
    <submittedName>
        <fullName evidence="1">Minor capsid protein</fullName>
    </submittedName>
</protein>
<reference evidence="2" key="1">
    <citation type="submission" date="2018-07" db="EMBL/GenBank/DDBJ databases">
        <title>Giant CbK-like Caulobacter bacteriophages have genetically divergent genomes.</title>
        <authorList>
            <person name="Wilson K.M."/>
            <person name="Ely B."/>
        </authorList>
    </citation>
    <scope>NUCLEOTIDE SEQUENCE [LARGE SCALE GENOMIC DNA]</scope>
</reference>
<dbReference type="EMBL" id="MH588546">
    <property type="protein sequence ID" value="AXQ69148.1"/>
    <property type="molecule type" value="Genomic_DNA"/>
</dbReference>
<reference evidence="1 2" key="2">
    <citation type="submission" date="2018-09" db="EMBL/GenBank/DDBJ databases">
        <title>Giant CbK-like Caulobacter bacteriophages have genetically divergent genomes.</title>
        <authorList>
            <person name="Wilson K."/>
            <person name="Ely B."/>
        </authorList>
    </citation>
    <scope>NUCLEOTIDE SEQUENCE [LARGE SCALE GENOMIC DNA]</scope>
</reference>
<evidence type="ECO:0000313" key="1">
    <source>
        <dbReference type="EMBL" id="AXQ69148.1"/>
    </source>
</evidence>
<organism evidence="1 2">
    <name type="scientific">Caulobacter phage CcrBL9</name>
    <dbReference type="NCBI Taxonomy" id="2283270"/>
    <lineage>
        <taxon>Viruses</taxon>
        <taxon>Duplodnaviria</taxon>
        <taxon>Heunggongvirae</taxon>
        <taxon>Uroviricota</taxon>
        <taxon>Caudoviricetes</taxon>
        <taxon>Jeanschmidtviridae</taxon>
        <taxon>Bertelyvirus</taxon>
        <taxon>Bertelyvirus BL9</taxon>
    </lineage>
</organism>
<proteinExistence type="predicted"/>
<sequence length="146" mass="15443">MESAVRHQYDAALALQAIGSAAVTATAVGTGKISLQRLTAGRGDLLNRYGQGAFDVVVYFSAIDTTSGNETYELQFCTYDAAGANETVVEKATITAAQVGEVLEFKFQPITLQKFDADAAQFGVKLVLAGTTPSATYYAFASQDTH</sequence>